<name>A0ABY9VQK6_9BACI</name>
<evidence type="ECO:0000313" key="2">
    <source>
        <dbReference type="Proteomes" id="UP001303324"/>
    </source>
</evidence>
<proteinExistence type="predicted"/>
<dbReference type="Proteomes" id="UP001303324">
    <property type="component" value="Chromosome"/>
</dbReference>
<accession>A0ABY9VQK6</accession>
<dbReference type="RefSeq" id="WP_311075998.1">
    <property type="nucleotide sequence ID" value="NZ_CP134494.1"/>
</dbReference>
<dbReference type="EMBL" id="CP134494">
    <property type="protein sequence ID" value="WNF24940.1"/>
    <property type="molecule type" value="Genomic_DNA"/>
</dbReference>
<evidence type="ECO:0008006" key="3">
    <source>
        <dbReference type="Google" id="ProtNLM"/>
    </source>
</evidence>
<protein>
    <recommendedName>
        <fullName evidence="3">DUF4830 domain-containing protein</fullName>
    </recommendedName>
</protein>
<reference evidence="1 2" key="1">
    <citation type="submission" date="2023-09" db="EMBL/GenBank/DDBJ databases">
        <title>Microbial mechanism of fulvic acid promoting antimony reduction mineralization in rice fields.</title>
        <authorList>
            <person name="Chen G."/>
            <person name="Lan J."/>
        </authorList>
    </citation>
    <scope>NUCLEOTIDE SEQUENCE [LARGE SCALE GENOMIC DNA]</scope>
    <source>
        <strain evidence="1 2">PS1</strain>
    </source>
</reference>
<keyword evidence="2" id="KW-1185">Reference proteome</keyword>
<sequence>MLSACGPRLDENAQLAKEYLKDQGYSIKSYEGKYSHIIEREQLVHKPEISVWAVQTVEPDAYIGKEITQERFIVKNHPLSKIYGPQKSFSYKVSVSVFMFNGKIIGGISFPVGNGIAGSPYSLDGKTAEEVIEMDYAEWNKQWNEKYGY</sequence>
<gene>
    <name evidence="1" type="ORF">RH061_10835</name>
</gene>
<evidence type="ECO:0000313" key="1">
    <source>
        <dbReference type="EMBL" id="WNF24940.1"/>
    </source>
</evidence>
<organism evidence="1 2">
    <name type="scientific">Mesobacillus jeotgali</name>
    <dbReference type="NCBI Taxonomy" id="129985"/>
    <lineage>
        <taxon>Bacteria</taxon>
        <taxon>Bacillati</taxon>
        <taxon>Bacillota</taxon>
        <taxon>Bacilli</taxon>
        <taxon>Bacillales</taxon>
        <taxon>Bacillaceae</taxon>
        <taxon>Mesobacillus</taxon>
    </lineage>
</organism>